<evidence type="ECO:0000313" key="2">
    <source>
        <dbReference type="EMBL" id="MBB3933593.1"/>
    </source>
</evidence>
<dbReference type="InterPro" id="IPR036237">
    <property type="entry name" value="Xyl_isomerase-like_sf"/>
</dbReference>
<comment type="caution">
    <text evidence="2">The sequence shown here is derived from an EMBL/GenBank/DDBJ whole genome shotgun (WGS) entry which is preliminary data.</text>
</comment>
<dbReference type="PANTHER" id="PTHR12110">
    <property type="entry name" value="HYDROXYPYRUVATE ISOMERASE"/>
    <property type="match status" value="1"/>
</dbReference>
<dbReference type="EMBL" id="JACIDS010000006">
    <property type="protein sequence ID" value="MBB3933593.1"/>
    <property type="molecule type" value="Genomic_DNA"/>
</dbReference>
<name>A0A840AWK5_9HYPH</name>
<dbReference type="PANTHER" id="PTHR12110:SF53">
    <property type="entry name" value="BLR5974 PROTEIN"/>
    <property type="match status" value="1"/>
</dbReference>
<feature type="domain" description="Xylose isomerase-like TIM barrel" evidence="1">
    <location>
        <begin position="27"/>
        <end position="275"/>
    </location>
</feature>
<organism evidence="2 3">
    <name type="scientific">Kaistia hirudinis</name>
    <dbReference type="NCBI Taxonomy" id="1293440"/>
    <lineage>
        <taxon>Bacteria</taxon>
        <taxon>Pseudomonadati</taxon>
        <taxon>Pseudomonadota</taxon>
        <taxon>Alphaproteobacteria</taxon>
        <taxon>Hyphomicrobiales</taxon>
        <taxon>Kaistiaceae</taxon>
        <taxon>Kaistia</taxon>
    </lineage>
</organism>
<protein>
    <submittedName>
        <fullName evidence="2">Sugar phosphate isomerase/epimerase</fullName>
    </submittedName>
</protein>
<dbReference type="InterPro" id="IPR050312">
    <property type="entry name" value="IolE/XylAMocC-like"/>
</dbReference>
<dbReference type="Proteomes" id="UP000553963">
    <property type="component" value="Unassembled WGS sequence"/>
</dbReference>
<sequence length="305" mass="33473">MTKVISHVGFSTTARAGDLATLEDSIRRIVDLGADVAELALFGEDLIAGGRIIESRAKRLVEICAKFDIRYSVHGLIVSNFMDAAHLDWQKAVAKAMLELCRRIGADVLVQHSGQMPIGPRPMRERYDALEREALSEIADIAGKAGVRVALENIFAVADTEYRQTPSEVAETVRAVNHPALVGLIDFSHGYIETTRIGADFRAEIRAMAPVAGHLHVHDSFGRPYTMSKFYYTSEAIALGIGDLHMPLGWGDLPFDAIFDEIDPLPGTALIMEIGERFEAERADCLAKARDLAERVNRRFAADAA</sequence>
<evidence type="ECO:0000259" key="1">
    <source>
        <dbReference type="Pfam" id="PF01261"/>
    </source>
</evidence>
<keyword evidence="2" id="KW-0413">Isomerase</keyword>
<evidence type="ECO:0000313" key="3">
    <source>
        <dbReference type="Proteomes" id="UP000553963"/>
    </source>
</evidence>
<dbReference type="GO" id="GO:0016853">
    <property type="term" value="F:isomerase activity"/>
    <property type="evidence" value="ECO:0007669"/>
    <property type="project" value="UniProtKB-KW"/>
</dbReference>
<dbReference type="Pfam" id="PF01261">
    <property type="entry name" value="AP_endonuc_2"/>
    <property type="match status" value="1"/>
</dbReference>
<dbReference type="SUPFAM" id="SSF51658">
    <property type="entry name" value="Xylose isomerase-like"/>
    <property type="match status" value="1"/>
</dbReference>
<keyword evidence="3" id="KW-1185">Reference proteome</keyword>
<dbReference type="AlphaFoldDB" id="A0A840AWK5"/>
<proteinExistence type="predicted"/>
<gene>
    <name evidence="2" type="ORF">GGR25_004666</name>
</gene>
<accession>A0A840AWK5</accession>
<dbReference type="InterPro" id="IPR013022">
    <property type="entry name" value="Xyl_isomerase-like_TIM-brl"/>
</dbReference>
<dbReference type="RefSeq" id="WP_183401231.1">
    <property type="nucleotide sequence ID" value="NZ_JACIDS010000006.1"/>
</dbReference>
<reference evidence="2 3" key="1">
    <citation type="submission" date="2020-08" db="EMBL/GenBank/DDBJ databases">
        <title>Genomic Encyclopedia of Type Strains, Phase IV (KMG-IV): sequencing the most valuable type-strain genomes for metagenomic binning, comparative biology and taxonomic classification.</title>
        <authorList>
            <person name="Goeker M."/>
        </authorList>
    </citation>
    <scope>NUCLEOTIDE SEQUENCE [LARGE SCALE GENOMIC DNA]</scope>
    <source>
        <strain evidence="2 3">DSM 25966</strain>
    </source>
</reference>
<dbReference type="Gene3D" id="3.20.20.150">
    <property type="entry name" value="Divalent-metal-dependent TIM barrel enzymes"/>
    <property type="match status" value="1"/>
</dbReference>